<name>A0A917ZIF7_9GAMM</name>
<reference evidence="2 3" key="1">
    <citation type="journal article" date="2014" name="Int. J. Syst. Evol. Microbiol.">
        <title>Complete genome sequence of Corynebacterium casei LMG S-19264T (=DSM 44701T), isolated from a smear-ripened cheese.</title>
        <authorList>
            <consortium name="US DOE Joint Genome Institute (JGI-PGF)"/>
            <person name="Walter F."/>
            <person name="Albersmeier A."/>
            <person name="Kalinowski J."/>
            <person name="Ruckert C."/>
        </authorList>
    </citation>
    <scope>NUCLEOTIDE SEQUENCE [LARGE SCALE GENOMIC DNA]</scope>
    <source>
        <strain evidence="2 3">CGMCC 1.7286</strain>
    </source>
</reference>
<dbReference type="RefSeq" id="WP_188861292.1">
    <property type="nucleotide sequence ID" value="NZ_BMLT01000007.1"/>
</dbReference>
<sequence length="58" mass="6388">MRIDANSLEDAPGSRSAIDNQSGRWNAIGYGIVNGFIVMRVSVKVRRLDDLSFVLVHA</sequence>
<evidence type="ECO:0000313" key="2">
    <source>
        <dbReference type="EMBL" id="GGO83808.1"/>
    </source>
</evidence>
<dbReference type="Proteomes" id="UP000599578">
    <property type="component" value="Unassembled WGS sequence"/>
</dbReference>
<protein>
    <submittedName>
        <fullName evidence="2">Uncharacterized protein</fullName>
    </submittedName>
</protein>
<gene>
    <name evidence="2" type="ORF">GCM10011348_28490</name>
</gene>
<evidence type="ECO:0000256" key="1">
    <source>
        <dbReference type="SAM" id="MobiDB-lite"/>
    </source>
</evidence>
<feature type="region of interest" description="Disordered" evidence="1">
    <location>
        <begin position="1"/>
        <end position="21"/>
    </location>
</feature>
<dbReference type="EMBL" id="BMLT01000007">
    <property type="protein sequence ID" value="GGO83808.1"/>
    <property type="molecule type" value="Genomic_DNA"/>
</dbReference>
<comment type="caution">
    <text evidence="2">The sequence shown here is derived from an EMBL/GenBank/DDBJ whole genome shotgun (WGS) entry which is preliminary data.</text>
</comment>
<dbReference type="AlphaFoldDB" id="A0A917ZIF7"/>
<proteinExistence type="predicted"/>
<evidence type="ECO:0000313" key="3">
    <source>
        <dbReference type="Proteomes" id="UP000599578"/>
    </source>
</evidence>
<keyword evidence="3" id="KW-1185">Reference proteome</keyword>
<organism evidence="2 3">
    <name type="scientific">Marinobacterium nitratireducens</name>
    <dbReference type="NCBI Taxonomy" id="518897"/>
    <lineage>
        <taxon>Bacteria</taxon>
        <taxon>Pseudomonadati</taxon>
        <taxon>Pseudomonadota</taxon>
        <taxon>Gammaproteobacteria</taxon>
        <taxon>Oceanospirillales</taxon>
        <taxon>Oceanospirillaceae</taxon>
        <taxon>Marinobacterium</taxon>
    </lineage>
</organism>
<accession>A0A917ZIF7</accession>